<keyword evidence="2" id="KW-1185">Reference proteome</keyword>
<name>A0ABT8ZG80_9GAMM</name>
<dbReference type="EMBL" id="JAUPID010000048">
    <property type="protein sequence ID" value="MDO7363497.1"/>
    <property type="molecule type" value="Genomic_DNA"/>
</dbReference>
<protein>
    <submittedName>
        <fullName evidence="1">Uncharacterized protein</fullName>
    </submittedName>
</protein>
<evidence type="ECO:0000313" key="2">
    <source>
        <dbReference type="Proteomes" id="UP001175780"/>
    </source>
</evidence>
<proteinExistence type="predicted"/>
<dbReference type="RefSeq" id="WP_304457386.1">
    <property type="nucleotide sequence ID" value="NZ_JAUPID010000048.1"/>
</dbReference>
<comment type="caution">
    <text evidence="1">The sequence shown here is derived from an EMBL/GenBank/DDBJ whole genome shotgun (WGS) entry which is preliminary data.</text>
</comment>
<accession>A0ABT8ZG80</accession>
<dbReference type="Proteomes" id="UP001175780">
    <property type="component" value="Unassembled WGS sequence"/>
</dbReference>
<organism evidence="1 2">
    <name type="scientific">Acinetobacter geminorum</name>
    <dbReference type="NCBI Taxonomy" id="2730922"/>
    <lineage>
        <taxon>Bacteria</taxon>
        <taxon>Pseudomonadati</taxon>
        <taxon>Pseudomonadota</taxon>
        <taxon>Gammaproteobacteria</taxon>
        <taxon>Moraxellales</taxon>
        <taxon>Moraxellaceae</taxon>
        <taxon>Acinetobacter</taxon>
    </lineage>
</organism>
<reference evidence="1" key="1">
    <citation type="submission" date="2023-07" db="EMBL/GenBank/DDBJ databases">
        <title>Whole genome sequencing of environmental Acinetobacter calcoaceticus-baumannii complex from non-hospital environment.</title>
        <authorList>
            <person name="Wee S.K."/>
            <person name="Khoo E.Z.Y."/>
            <person name="Mohammad T.A.-H."/>
            <person name="Tan S.E.K."/>
            <person name="Yap E.P.H."/>
        </authorList>
    </citation>
    <scope>NUCLEOTIDE SEQUENCE</scope>
    <source>
        <strain evidence="1">PUMA0118</strain>
    </source>
</reference>
<sequence length="108" mass="12506">MKTKQIIEGILMQDVREGLLILENKEVENIAEVYSFEQIREILIFALSNSTSEYWTILALNLLSKKSEYISDEIILILKEIAGMPKKYTQKTRHEALKIFKNKSGNTN</sequence>
<gene>
    <name evidence="1" type="ORF">Q5X34_17730</name>
</gene>
<evidence type="ECO:0000313" key="1">
    <source>
        <dbReference type="EMBL" id="MDO7363497.1"/>
    </source>
</evidence>